<reference evidence="1" key="1">
    <citation type="journal article" date="2015" name="Nature">
        <title>Complex archaea that bridge the gap between prokaryotes and eukaryotes.</title>
        <authorList>
            <person name="Spang A."/>
            <person name="Saw J.H."/>
            <person name="Jorgensen S.L."/>
            <person name="Zaremba-Niedzwiedzka K."/>
            <person name="Martijn J."/>
            <person name="Lind A.E."/>
            <person name="van Eijk R."/>
            <person name="Schleper C."/>
            <person name="Guy L."/>
            <person name="Ettema T.J."/>
        </authorList>
    </citation>
    <scope>NUCLEOTIDE SEQUENCE</scope>
</reference>
<name>A0A0F9USM3_9ZZZZ</name>
<dbReference type="AlphaFoldDB" id="A0A0F9USM3"/>
<protein>
    <submittedName>
        <fullName evidence="1">Uncharacterized protein</fullName>
    </submittedName>
</protein>
<dbReference type="EMBL" id="LAZR01000066">
    <property type="protein sequence ID" value="KKN96110.1"/>
    <property type="molecule type" value="Genomic_DNA"/>
</dbReference>
<gene>
    <name evidence="1" type="ORF">LCGC14_0170390</name>
</gene>
<sequence length="31" mass="3524">MGSLKDRYAVYVSCAKALGWKVKTFDEWLAS</sequence>
<comment type="caution">
    <text evidence="1">The sequence shown here is derived from an EMBL/GenBank/DDBJ whole genome shotgun (WGS) entry which is preliminary data.</text>
</comment>
<organism evidence="1">
    <name type="scientific">marine sediment metagenome</name>
    <dbReference type="NCBI Taxonomy" id="412755"/>
    <lineage>
        <taxon>unclassified sequences</taxon>
        <taxon>metagenomes</taxon>
        <taxon>ecological metagenomes</taxon>
    </lineage>
</organism>
<accession>A0A0F9USM3</accession>
<proteinExistence type="predicted"/>
<evidence type="ECO:0000313" key="1">
    <source>
        <dbReference type="EMBL" id="KKN96110.1"/>
    </source>
</evidence>